<name>A0ABP1AV70_9BRYO</name>
<protein>
    <submittedName>
        <fullName evidence="2">Uncharacterized protein</fullName>
    </submittedName>
</protein>
<dbReference type="EMBL" id="OZ023717">
    <property type="protein sequence ID" value="CAK9866484.1"/>
    <property type="molecule type" value="Genomic_DNA"/>
</dbReference>
<accession>A0ABP1AV70</accession>
<feature type="region of interest" description="Disordered" evidence="1">
    <location>
        <begin position="1"/>
        <end position="70"/>
    </location>
</feature>
<keyword evidence="3" id="KW-1185">Reference proteome</keyword>
<proteinExistence type="predicted"/>
<organism evidence="2 3">
    <name type="scientific">Sphagnum jensenii</name>
    <dbReference type="NCBI Taxonomy" id="128206"/>
    <lineage>
        <taxon>Eukaryota</taxon>
        <taxon>Viridiplantae</taxon>
        <taxon>Streptophyta</taxon>
        <taxon>Embryophyta</taxon>
        <taxon>Bryophyta</taxon>
        <taxon>Sphagnophytina</taxon>
        <taxon>Sphagnopsida</taxon>
        <taxon>Sphagnales</taxon>
        <taxon>Sphagnaceae</taxon>
        <taxon>Sphagnum</taxon>
    </lineage>
</organism>
<reference evidence="2" key="1">
    <citation type="submission" date="2024-03" db="EMBL/GenBank/DDBJ databases">
        <authorList>
            <consortium name="ELIXIR-Norway"/>
            <consortium name="Elixir Norway"/>
        </authorList>
    </citation>
    <scope>NUCLEOTIDE SEQUENCE</scope>
</reference>
<dbReference type="Proteomes" id="UP001497522">
    <property type="component" value="Chromosome 16"/>
</dbReference>
<sequence>MAAETSTFADGSRRSSHRNSNGTEHRLNIVLADHTLSSEGPTETEEPAPAVRADGEESPTAMAENPAATVSVPQLRCRSARLSFGI</sequence>
<gene>
    <name evidence="2" type="ORF">CSSPJE1EN2_LOCUS9479</name>
</gene>
<evidence type="ECO:0000313" key="2">
    <source>
        <dbReference type="EMBL" id="CAK9866484.1"/>
    </source>
</evidence>
<evidence type="ECO:0000256" key="1">
    <source>
        <dbReference type="SAM" id="MobiDB-lite"/>
    </source>
</evidence>
<evidence type="ECO:0000313" key="3">
    <source>
        <dbReference type="Proteomes" id="UP001497522"/>
    </source>
</evidence>